<dbReference type="EMBL" id="CP144062">
    <property type="protein sequence ID" value="WWD22210.1"/>
    <property type="molecule type" value="Genomic_DNA"/>
</dbReference>
<organism evidence="2 3">
    <name type="scientific">Kwoniella shandongensis</name>
    <dbReference type="NCBI Taxonomy" id="1734106"/>
    <lineage>
        <taxon>Eukaryota</taxon>
        <taxon>Fungi</taxon>
        <taxon>Dikarya</taxon>
        <taxon>Basidiomycota</taxon>
        <taxon>Agaricomycotina</taxon>
        <taxon>Tremellomycetes</taxon>
        <taxon>Tremellales</taxon>
        <taxon>Cryptococcaceae</taxon>
        <taxon>Kwoniella</taxon>
    </lineage>
</organism>
<dbReference type="RefSeq" id="XP_031858197.1">
    <property type="nucleotide sequence ID" value="XM_032007559.1"/>
</dbReference>
<dbReference type="Gene3D" id="1.10.1040.10">
    <property type="entry name" value="N-(1-d-carboxylethyl)-l-norvaline Dehydrogenase, domain 2"/>
    <property type="match status" value="1"/>
</dbReference>
<evidence type="ECO:0000313" key="3">
    <source>
        <dbReference type="Proteomes" id="UP000322225"/>
    </source>
</evidence>
<dbReference type="SUPFAM" id="SSF51735">
    <property type="entry name" value="NAD(P)-binding Rossmann-fold domains"/>
    <property type="match status" value="1"/>
</dbReference>
<proteinExistence type="predicted"/>
<evidence type="ECO:0000313" key="2">
    <source>
        <dbReference type="EMBL" id="WWD22210.1"/>
    </source>
</evidence>
<reference evidence="2" key="2">
    <citation type="submission" date="2024-01" db="EMBL/GenBank/DDBJ databases">
        <title>Comparative genomics of Cryptococcus and Kwoniella reveals pathogenesis evolution and contrasting modes of karyotype evolution via chromosome fusion or intercentromeric recombination.</title>
        <authorList>
            <person name="Coelho M.A."/>
            <person name="David-Palma M."/>
            <person name="Shea T."/>
            <person name="Bowers K."/>
            <person name="McGinley-Smith S."/>
            <person name="Mohammad A.W."/>
            <person name="Gnirke A."/>
            <person name="Yurkov A.M."/>
            <person name="Nowrousian M."/>
            <person name="Sun S."/>
            <person name="Cuomo C.A."/>
            <person name="Heitman J."/>
        </authorList>
    </citation>
    <scope>NUCLEOTIDE SEQUENCE</scope>
    <source>
        <strain evidence="2">CBS 12478</strain>
    </source>
</reference>
<dbReference type="Pfam" id="PF02317">
    <property type="entry name" value="Octopine_DH"/>
    <property type="match status" value="1"/>
</dbReference>
<dbReference type="InterPro" id="IPR051729">
    <property type="entry name" value="Opine/Lysopine_DH"/>
</dbReference>
<protein>
    <recommendedName>
        <fullName evidence="1">Opine dehydrogenase domain-containing protein</fullName>
    </recommendedName>
</protein>
<gene>
    <name evidence="2" type="ORF">CI109_106701</name>
</gene>
<dbReference type="GO" id="GO:0016491">
    <property type="term" value="F:oxidoreductase activity"/>
    <property type="evidence" value="ECO:0007669"/>
    <property type="project" value="InterPro"/>
</dbReference>
<sequence length="363" mass="39663">MSQPKVIIIGTGGIGRAYAAFLASEVRFKPVLFSPSGKGLKTSCVIKSTGYLTATLEIEVETSWEGAIKDAEIIIIATAANGYKTTFDNLAPYLFEGQTVLISAQLSFASIYLRLILGSKGSKIFIGAWPTTPLTGKARDGTSVHIGSRRNEVDVAALDPGHQAVILQKSQALFGSHFNLLPRMVAIELSNLNPEIHAANMALNFTRAEWGEDWSNYGCQTRGVISIVKRTSAERLAVAKSVGQYVQSAEEHYHKSFGLSYNDLCIMAEQLAQKRPELRGPTTTRTRFLYEDLPYGIHPLIAFAKSRGVPTPHFNALALLLSAACGEDFKSQNELVSALKMDTWTEEMADGDLRPILEMYGVL</sequence>
<name>A0A5M6BW91_9TREE</name>
<dbReference type="GeneID" id="43591730"/>
<dbReference type="InterPro" id="IPR003421">
    <property type="entry name" value="Opine_DH"/>
</dbReference>
<dbReference type="InterPro" id="IPR036291">
    <property type="entry name" value="NAD(P)-bd_dom_sf"/>
</dbReference>
<dbReference type="Gene3D" id="3.40.50.720">
    <property type="entry name" value="NAD(P)-binding Rossmann-like Domain"/>
    <property type="match status" value="1"/>
</dbReference>
<dbReference type="Proteomes" id="UP000322225">
    <property type="component" value="Chromosome 12"/>
</dbReference>
<dbReference type="SUPFAM" id="SSF48179">
    <property type="entry name" value="6-phosphogluconate dehydrogenase C-terminal domain-like"/>
    <property type="match status" value="1"/>
</dbReference>
<dbReference type="InterPro" id="IPR013328">
    <property type="entry name" value="6PGD_dom2"/>
</dbReference>
<dbReference type="OrthoDB" id="4394513at2759"/>
<reference evidence="2" key="1">
    <citation type="submission" date="2017-08" db="EMBL/GenBank/DDBJ databases">
        <authorList>
            <person name="Cuomo C."/>
            <person name="Billmyre B."/>
            <person name="Heitman J."/>
        </authorList>
    </citation>
    <scope>NUCLEOTIDE SEQUENCE</scope>
    <source>
        <strain evidence="2">CBS 12478</strain>
    </source>
</reference>
<keyword evidence="3" id="KW-1185">Reference proteome</keyword>
<dbReference type="PANTHER" id="PTHR38015:SF1">
    <property type="entry name" value="OPINE DEHYDROGENASE DOMAIN-CONTAINING PROTEIN"/>
    <property type="match status" value="1"/>
</dbReference>
<feature type="domain" description="Opine dehydrogenase" evidence="1">
    <location>
        <begin position="183"/>
        <end position="325"/>
    </location>
</feature>
<accession>A0A5M6BW91</accession>
<dbReference type="PANTHER" id="PTHR38015">
    <property type="entry name" value="BLR6086 PROTEIN"/>
    <property type="match status" value="1"/>
</dbReference>
<dbReference type="AlphaFoldDB" id="A0A5M6BW91"/>
<dbReference type="KEGG" id="ksn:43591730"/>
<dbReference type="InterPro" id="IPR008927">
    <property type="entry name" value="6-PGluconate_DH-like_C_sf"/>
</dbReference>
<evidence type="ECO:0000259" key="1">
    <source>
        <dbReference type="Pfam" id="PF02317"/>
    </source>
</evidence>